<evidence type="ECO:0000313" key="2">
    <source>
        <dbReference type="EMBL" id="OCX76431.1"/>
    </source>
</evidence>
<feature type="transmembrane region" description="Helical" evidence="1">
    <location>
        <begin position="9"/>
        <end position="29"/>
    </location>
</feature>
<protein>
    <recommendedName>
        <fullName evidence="4">DUF4239 domain-containing protein</fullName>
    </recommendedName>
</protein>
<feature type="transmembrane region" description="Helical" evidence="1">
    <location>
        <begin position="181"/>
        <end position="201"/>
    </location>
</feature>
<evidence type="ECO:0000313" key="3">
    <source>
        <dbReference type="Proteomes" id="UP000094893"/>
    </source>
</evidence>
<keyword evidence="1" id="KW-0472">Membrane</keyword>
<keyword evidence="1" id="KW-0812">Transmembrane</keyword>
<gene>
    <name evidence="2" type="ORF">A6P07_02450</name>
</gene>
<dbReference type="EMBL" id="LWSA01000026">
    <property type="protein sequence ID" value="OCX76431.1"/>
    <property type="molecule type" value="Genomic_DNA"/>
</dbReference>
<name>A0A1C2IKH1_ACITH</name>
<dbReference type="eggNOG" id="ENOG502Z8P1">
    <property type="taxonomic scope" value="Bacteria"/>
</dbReference>
<dbReference type="Pfam" id="PF14023">
    <property type="entry name" value="Bestrophin-like"/>
    <property type="match status" value="1"/>
</dbReference>
<evidence type="ECO:0008006" key="4">
    <source>
        <dbReference type="Google" id="ProtNLM"/>
    </source>
</evidence>
<organism evidence="2 3">
    <name type="scientific">Acidithiobacillus thiooxidans</name>
    <name type="common">Thiobacillus thiooxidans</name>
    <dbReference type="NCBI Taxonomy" id="930"/>
    <lineage>
        <taxon>Bacteria</taxon>
        <taxon>Pseudomonadati</taxon>
        <taxon>Pseudomonadota</taxon>
        <taxon>Acidithiobacillia</taxon>
        <taxon>Acidithiobacillales</taxon>
        <taxon>Acidithiobacillaceae</taxon>
        <taxon>Acidithiobacillus</taxon>
    </lineage>
</organism>
<dbReference type="InterPro" id="IPR025333">
    <property type="entry name" value="DUF4239"/>
</dbReference>
<dbReference type="RefSeq" id="WP_024893055.1">
    <property type="nucleotide sequence ID" value="NZ_LWRZ01000303.1"/>
</dbReference>
<feature type="transmembrane region" description="Helical" evidence="1">
    <location>
        <begin position="41"/>
        <end position="62"/>
    </location>
</feature>
<feature type="transmembrane region" description="Helical" evidence="1">
    <location>
        <begin position="207"/>
        <end position="226"/>
    </location>
</feature>
<sequence>MNPSIFNPWVYSAVLFIGLILCVFVGFQLGKSSRADGGSGALNGAVFGLLGLLLAFSFSGAAERFQHRRDLITEEANAVGTAYLRLDLLPAAQQMALRQKMQKYLQARLETYQHIGNNTPAALDAYQRSVQLQQQIWTEAILAAQHTGNTAILSLVSRALNAMFDITTTRIAATRSHPPKIIDFLLFALSWISALLAGYGMTEHKRIPWLQVIIFSAALTVTIFVIRDLEYPRLGFIRVDSADQLLVETLQGMQTSAIRSS</sequence>
<proteinExistence type="predicted"/>
<comment type="caution">
    <text evidence="2">The sequence shown here is derived from an EMBL/GenBank/DDBJ whole genome shotgun (WGS) entry which is preliminary data.</text>
</comment>
<accession>A0A1C2IKH1</accession>
<dbReference type="Proteomes" id="UP000094893">
    <property type="component" value="Unassembled WGS sequence"/>
</dbReference>
<dbReference type="STRING" id="930.GCA_002079865_03857"/>
<dbReference type="AlphaFoldDB" id="A0A1C2IKH1"/>
<reference evidence="2 3" key="1">
    <citation type="journal article" date="2016" name="Int. J. Mol. Sci.">
        <title>Comparative genomics of the extreme acidophile Acidithiobacillus thiooxidans reveals intraspecific divergence and niche adaptation.</title>
        <authorList>
            <person name="Zhang X."/>
            <person name="Feng X."/>
            <person name="Tao J."/>
            <person name="Ma L."/>
            <person name="Xiao Y."/>
            <person name="Liang Y."/>
            <person name="Liu X."/>
            <person name="Yin H."/>
        </authorList>
    </citation>
    <scope>NUCLEOTIDE SEQUENCE [LARGE SCALE GENOMIC DNA]</scope>
    <source>
        <strain evidence="2 3">A02</strain>
    </source>
</reference>
<keyword evidence="1" id="KW-1133">Transmembrane helix</keyword>
<evidence type="ECO:0000256" key="1">
    <source>
        <dbReference type="SAM" id="Phobius"/>
    </source>
</evidence>